<dbReference type="SUPFAM" id="SSF53474">
    <property type="entry name" value="alpha/beta-Hydrolases"/>
    <property type="match status" value="1"/>
</dbReference>
<dbReference type="KEGG" id="plj:28890680"/>
<evidence type="ECO:0000313" key="9">
    <source>
        <dbReference type="EMBL" id="OAQ82755.1"/>
    </source>
</evidence>
<evidence type="ECO:0000313" key="7">
    <source>
        <dbReference type="EMBL" id="KAK4089688.1"/>
    </source>
</evidence>
<comment type="caution">
    <text evidence="9">The sequence shown here is derived from an EMBL/GenBank/DDBJ whole genome shotgun (WGS) entry which is preliminary data.</text>
</comment>
<dbReference type="Pfam" id="PF00450">
    <property type="entry name" value="Peptidase_S10"/>
    <property type="match status" value="1"/>
</dbReference>
<dbReference type="PANTHER" id="PTHR11802:SF479">
    <property type="entry name" value="CARBOXYPEPTIDASE"/>
    <property type="match status" value="1"/>
</dbReference>
<dbReference type="Proteomes" id="UP000245956">
    <property type="component" value="Unassembled WGS sequence"/>
</dbReference>
<dbReference type="AlphaFoldDB" id="A0A179GXQ4"/>
<evidence type="ECO:0000256" key="3">
    <source>
        <dbReference type="ARBA" id="ARBA00022670"/>
    </source>
</evidence>
<dbReference type="PROSITE" id="PS00131">
    <property type="entry name" value="CARBOXYPEPT_SER_SER"/>
    <property type="match status" value="1"/>
</dbReference>
<evidence type="ECO:0000256" key="5">
    <source>
        <dbReference type="ARBA" id="ARBA00023180"/>
    </source>
</evidence>
<sequence>MRTQWLLPVLGLCASSFAARNGQADQLRQWLHGRSPADVEYQAFEEPTVHARASTEHRFLNDKTEKFAVNGTSIPDVDYDVGESYAGLLPISDKKDERDHLYFWFFPTVNEEAKKKKEIVIWLNGGPGCSSLLGFLQENGPFQWQPGMIKPQKNPWSWHELSNIVWIEQPVTVGYSKGNATAKNEDDVASQFLGFWKNFIETFGMRGWKVYVVAESYGGYYGPYISSHMVNANDTQHYNLGGLMIYDGIMFDGQVQGNVIVEAFVEQNYNLMPFDDKHLAHIHNVSQKCGFRDYHKKYLTYPPVGPAPRYPPGVKPFPNGTYEYIDGCGDLFDYVYTEMKTTNPCFNIYNIADHCPNGYDPLGDKTPYFDRKDVKKAINAPLDVTWSQCVDGVFNTTDGDESAPPDKYELPNVIDHTHNVILAQGNLDLILPLNGVLLGIQNMTWGGKLGFQTRPQDPFYVPLYREGRNRDYYGKALPAGAGVLGTTHHERGLTLVASQLAGHEGPEYVPAAAFRHLEKLLGRVHSLSDTQPFTLPQLRNITQVEKPLGKGTVPIPCFGKGC</sequence>
<organism evidence="9 11">
    <name type="scientific">Purpureocillium lilacinum</name>
    <name type="common">Paecilomyces lilacinus</name>
    <dbReference type="NCBI Taxonomy" id="33203"/>
    <lineage>
        <taxon>Eukaryota</taxon>
        <taxon>Fungi</taxon>
        <taxon>Dikarya</taxon>
        <taxon>Ascomycota</taxon>
        <taxon>Pezizomycotina</taxon>
        <taxon>Sordariomycetes</taxon>
        <taxon>Hypocreomycetidae</taxon>
        <taxon>Hypocreales</taxon>
        <taxon>Ophiocordycipitaceae</taxon>
        <taxon>Purpureocillium</taxon>
    </lineage>
</organism>
<evidence type="ECO:0000313" key="13">
    <source>
        <dbReference type="Proteomes" id="UP001287286"/>
    </source>
</evidence>
<dbReference type="PANTHER" id="PTHR11802">
    <property type="entry name" value="SERINE PROTEASE FAMILY S10 SERINE CARBOXYPEPTIDASE"/>
    <property type="match status" value="1"/>
</dbReference>
<dbReference type="InterPro" id="IPR018202">
    <property type="entry name" value="Ser_caboxypep_ser_AS"/>
</dbReference>
<protein>
    <recommendedName>
        <fullName evidence="6">Carboxypeptidase</fullName>
        <ecNumber evidence="6">3.4.16.-</ecNumber>
    </recommendedName>
</protein>
<evidence type="ECO:0000256" key="1">
    <source>
        <dbReference type="ARBA" id="ARBA00009431"/>
    </source>
</evidence>
<reference evidence="7 13" key="5">
    <citation type="journal article" date="2024" name="Microbiol. Resour. Announc.">
        <title>Genome annotations for the ascomycete fungi Trichoderma harzianum, Trichoderma aggressivum, and Purpureocillium lilacinum.</title>
        <authorList>
            <person name="Beijen E.P.W."/>
            <person name="Ohm R.A."/>
        </authorList>
    </citation>
    <scope>NUCLEOTIDE SEQUENCE [LARGE SCALE GENOMIC DNA]</scope>
    <source>
        <strain evidence="7 13">CBS 150709</strain>
    </source>
</reference>
<keyword evidence="2 6" id="KW-0121">Carboxypeptidase</keyword>
<proteinExistence type="inferred from homology"/>
<reference evidence="7" key="4">
    <citation type="submission" date="2023-11" db="EMBL/GenBank/DDBJ databases">
        <authorList>
            <person name="Beijen E."/>
            <person name="Ohm R.A."/>
        </authorList>
    </citation>
    <scope>NUCLEOTIDE SEQUENCE</scope>
    <source>
        <strain evidence="7">CBS 150709</strain>
    </source>
</reference>
<keyword evidence="5" id="KW-0325">Glycoprotein</keyword>
<dbReference type="OMA" id="WSWHRIT"/>
<dbReference type="GeneID" id="28890680"/>
<feature type="chain" id="PRO_5008810588" description="Carboxypeptidase" evidence="6">
    <location>
        <begin position="25"/>
        <end position="562"/>
    </location>
</feature>
<name>A0A179GXQ4_PURLI</name>
<keyword evidence="4 6" id="KW-0378">Hydrolase</keyword>
<feature type="signal peptide" evidence="6">
    <location>
        <begin position="1"/>
        <end position="24"/>
    </location>
</feature>
<reference evidence="10" key="1">
    <citation type="submission" date="2015-05" db="EMBL/GenBank/DDBJ databases">
        <authorList>
            <person name="Wang D.B."/>
            <person name="Wang M."/>
        </authorList>
    </citation>
    <scope>NUCLEOTIDE SEQUENCE</scope>
    <source>
        <strain evidence="10">36-1</strain>
    </source>
</reference>
<reference evidence="9 11" key="3">
    <citation type="submission" date="2016-02" db="EMBL/GenBank/DDBJ databases">
        <title>Biosynthesis of antibiotic leucinostatins and their inhibition on Phytophthora in bio-control Purpureocillium lilacinum.</title>
        <authorList>
            <person name="Wang G."/>
            <person name="Liu Z."/>
            <person name="Lin R."/>
            <person name="Li E."/>
            <person name="Mao Z."/>
            <person name="Ling J."/>
            <person name="Yin W."/>
            <person name="Xie B."/>
        </authorList>
    </citation>
    <scope>NUCLEOTIDE SEQUENCE [LARGE SCALE GENOMIC DNA]</scope>
    <source>
        <strain evidence="8">PLBJ-1</strain>
        <strain evidence="9">PLFJ-1</strain>
    </source>
</reference>
<keyword evidence="3 6" id="KW-0645">Protease</keyword>
<dbReference type="EMBL" id="JAWRVI010000018">
    <property type="protein sequence ID" value="KAK4089688.1"/>
    <property type="molecule type" value="Genomic_DNA"/>
</dbReference>
<dbReference type="EMBL" id="LSBH01000009">
    <property type="protein sequence ID" value="OAQ74650.1"/>
    <property type="molecule type" value="Genomic_DNA"/>
</dbReference>
<evidence type="ECO:0000313" key="8">
    <source>
        <dbReference type="EMBL" id="OAQ74650.1"/>
    </source>
</evidence>
<evidence type="ECO:0000256" key="6">
    <source>
        <dbReference type="RuleBase" id="RU361156"/>
    </source>
</evidence>
<evidence type="ECO:0000256" key="4">
    <source>
        <dbReference type="ARBA" id="ARBA00022801"/>
    </source>
</evidence>
<evidence type="ECO:0000313" key="10">
    <source>
        <dbReference type="EMBL" id="PWI75350.1"/>
    </source>
</evidence>
<reference evidence="10 12" key="2">
    <citation type="journal article" date="2016" name="Front. Microbiol.">
        <title>Genome and transcriptome sequences reveal the specific parasitism of the nematophagous Purpureocillium lilacinum 36-1.</title>
        <authorList>
            <person name="Xie J."/>
            <person name="Li S."/>
            <person name="Mo C."/>
            <person name="Xiao X."/>
            <person name="Peng D."/>
            <person name="Wang G."/>
            <person name="Xiao Y."/>
        </authorList>
    </citation>
    <scope>NUCLEOTIDE SEQUENCE [LARGE SCALE GENOMIC DNA]</scope>
    <source>
        <strain evidence="10 12">36-1</strain>
    </source>
</reference>
<dbReference type="Proteomes" id="UP001287286">
    <property type="component" value="Unassembled WGS sequence"/>
</dbReference>
<evidence type="ECO:0000313" key="11">
    <source>
        <dbReference type="Proteomes" id="UP000078340"/>
    </source>
</evidence>
<keyword evidence="13" id="KW-1185">Reference proteome</keyword>
<dbReference type="EMBL" id="LCWV01000002">
    <property type="protein sequence ID" value="PWI75350.1"/>
    <property type="molecule type" value="Genomic_DNA"/>
</dbReference>
<dbReference type="Gene3D" id="3.40.50.1820">
    <property type="entry name" value="alpha/beta hydrolase"/>
    <property type="match status" value="1"/>
</dbReference>
<keyword evidence="6" id="KW-0732">Signal</keyword>
<dbReference type="EC" id="3.4.16.-" evidence="6"/>
<dbReference type="RefSeq" id="XP_018175383.1">
    <property type="nucleotide sequence ID" value="XM_018325631.1"/>
</dbReference>
<dbReference type="InterPro" id="IPR001563">
    <property type="entry name" value="Peptidase_S10"/>
</dbReference>
<dbReference type="InterPro" id="IPR029058">
    <property type="entry name" value="AB_hydrolase_fold"/>
</dbReference>
<dbReference type="PRINTS" id="PR00724">
    <property type="entry name" value="CRBOXYPTASEC"/>
</dbReference>
<dbReference type="GO" id="GO:0006508">
    <property type="term" value="P:proteolysis"/>
    <property type="evidence" value="ECO:0007669"/>
    <property type="project" value="UniProtKB-KW"/>
</dbReference>
<accession>A0A179GXQ4</accession>
<evidence type="ECO:0000256" key="2">
    <source>
        <dbReference type="ARBA" id="ARBA00022645"/>
    </source>
</evidence>
<dbReference type="Proteomes" id="UP000078240">
    <property type="component" value="Unassembled WGS sequence"/>
</dbReference>
<gene>
    <name evidence="10" type="ORF">PCL_06008</name>
    <name evidence="7" type="ORF">Purlil1_5791</name>
    <name evidence="8" type="ORF">VFPBJ_09945</name>
    <name evidence="9" type="ORF">VFPFJ_08558</name>
</gene>
<dbReference type="GO" id="GO:0004185">
    <property type="term" value="F:serine-type carboxypeptidase activity"/>
    <property type="evidence" value="ECO:0007669"/>
    <property type="project" value="UniProtKB-UniRule"/>
</dbReference>
<dbReference type="Proteomes" id="UP000078340">
    <property type="component" value="Unassembled WGS sequence"/>
</dbReference>
<evidence type="ECO:0000313" key="12">
    <source>
        <dbReference type="Proteomes" id="UP000245956"/>
    </source>
</evidence>
<dbReference type="OrthoDB" id="443318at2759"/>
<comment type="similarity">
    <text evidence="1 6">Belongs to the peptidase S10 family.</text>
</comment>
<dbReference type="EMBL" id="LSBI01000008">
    <property type="protein sequence ID" value="OAQ82755.1"/>
    <property type="molecule type" value="Genomic_DNA"/>
</dbReference>